<keyword evidence="5" id="KW-0238">DNA-binding</keyword>
<keyword evidence="1" id="KW-0963">Cytoplasm</keyword>
<dbReference type="Pfam" id="PF04397">
    <property type="entry name" value="LytTR"/>
    <property type="match status" value="1"/>
</dbReference>
<dbReference type="InterPro" id="IPR007492">
    <property type="entry name" value="LytTR_DNA-bd_dom"/>
</dbReference>
<reference evidence="5" key="1">
    <citation type="submission" date="2020-10" db="EMBL/GenBank/DDBJ databases">
        <authorList>
            <person name="Gilroy R."/>
        </authorList>
    </citation>
    <scope>NUCLEOTIDE SEQUENCE</scope>
    <source>
        <strain evidence="5">CHK183-6373</strain>
    </source>
</reference>
<comment type="caution">
    <text evidence="5">The sequence shown here is derived from an EMBL/GenBank/DDBJ whole genome shotgun (WGS) entry which is preliminary data.</text>
</comment>
<dbReference type="PANTHER" id="PTHR37299:SF3">
    <property type="entry name" value="STAGE 0 SPORULATION PROTEIN A HOMOLOG"/>
    <property type="match status" value="1"/>
</dbReference>
<evidence type="ECO:0000256" key="2">
    <source>
        <dbReference type="ARBA" id="ARBA00023012"/>
    </source>
</evidence>
<name>A0A9D1P7C5_9FIRM</name>
<evidence type="ECO:0000256" key="1">
    <source>
        <dbReference type="ARBA" id="ARBA00022490"/>
    </source>
</evidence>
<dbReference type="PANTHER" id="PTHR37299">
    <property type="entry name" value="TRANSCRIPTIONAL REGULATOR-RELATED"/>
    <property type="match status" value="1"/>
</dbReference>
<dbReference type="GO" id="GO:0000156">
    <property type="term" value="F:phosphorelay response regulator activity"/>
    <property type="evidence" value="ECO:0007669"/>
    <property type="project" value="InterPro"/>
</dbReference>
<evidence type="ECO:0000313" key="6">
    <source>
        <dbReference type="Proteomes" id="UP000886884"/>
    </source>
</evidence>
<keyword evidence="2" id="KW-0902">Two-component regulatory system</keyword>
<sequence>MLPVVICEENRSLRERWLDVLGKLAQERYPLLRFEALSGGERELRRALETEDGIMLVILAVEGAIETGIGLFSSVMERNRDNYVLLCLHNAERLDAVLSRCMRPAGILLAPFREEAMRMSLDRALRDYTALYEQEGQNGYMTLTSGKTLRRIAYRDIQYLEAQDKLLNICTKRYAVSVRGSLNAVEKELPQEFIRCHRSYIVNRLHIERLNLPEMAVYLANGERIPVSRSYKEALLEQLRAEDQV</sequence>
<reference evidence="5" key="2">
    <citation type="journal article" date="2021" name="PeerJ">
        <title>Extensive microbial diversity within the chicken gut microbiome revealed by metagenomics and culture.</title>
        <authorList>
            <person name="Gilroy R."/>
            <person name="Ravi A."/>
            <person name="Getino M."/>
            <person name="Pursley I."/>
            <person name="Horton D.L."/>
            <person name="Alikhan N.F."/>
            <person name="Baker D."/>
            <person name="Gharbi K."/>
            <person name="Hall N."/>
            <person name="Watson M."/>
            <person name="Adriaenssens E.M."/>
            <person name="Foster-Nyarko E."/>
            <person name="Jarju S."/>
            <person name="Secka A."/>
            <person name="Antonio M."/>
            <person name="Oren A."/>
            <person name="Chaudhuri R.R."/>
            <person name="La Ragione R."/>
            <person name="Hildebrand F."/>
            <person name="Pallen M.J."/>
        </authorList>
    </citation>
    <scope>NUCLEOTIDE SEQUENCE</scope>
    <source>
        <strain evidence="5">CHK183-6373</strain>
    </source>
</reference>
<dbReference type="PROSITE" id="PS50930">
    <property type="entry name" value="HTH_LYTTR"/>
    <property type="match status" value="1"/>
</dbReference>
<dbReference type="AlphaFoldDB" id="A0A9D1P7C5"/>
<evidence type="ECO:0000259" key="4">
    <source>
        <dbReference type="PROSITE" id="PS50930"/>
    </source>
</evidence>
<organism evidence="5 6">
    <name type="scientific">Candidatus Ornithocaccomicrobium faecavium</name>
    <dbReference type="NCBI Taxonomy" id="2840890"/>
    <lineage>
        <taxon>Bacteria</taxon>
        <taxon>Bacillati</taxon>
        <taxon>Bacillota</taxon>
        <taxon>Clostridia</taxon>
        <taxon>Candidatus Ornithocaccomicrobium</taxon>
    </lineage>
</organism>
<feature type="domain" description="HTH LytTR-type" evidence="4">
    <location>
        <begin position="141"/>
        <end position="241"/>
    </location>
</feature>
<gene>
    <name evidence="5" type="ORF">IAA64_06605</name>
</gene>
<evidence type="ECO:0000256" key="3">
    <source>
        <dbReference type="ARBA" id="ARBA00023159"/>
    </source>
</evidence>
<protein>
    <submittedName>
        <fullName evidence="5">LytTR family transcriptional regulator DNA-binding domain-containing protein</fullName>
    </submittedName>
</protein>
<keyword evidence="3" id="KW-0010">Activator</keyword>
<dbReference type="GO" id="GO:0003677">
    <property type="term" value="F:DNA binding"/>
    <property type="evidence" value="ECO:0007669"/>
    <property type="project" value="UniProtKB-KW"/>
</dbReference>
<evidence type="ECO:0000313" key="5">
    <source>
        <dbReference type="EMBL" id="HIV27622.1"/>
    </source>
</evidence>
<dbReference type="Gene3D" id="2.40.50.1020">
    <property type="entry name" value="LytTr DNA-binding domain"/>
    <property type="match status" value="1"/>
</dbReference>
<dbReference type="SMART" id="SM00850">
    <property type="entry name" value="LytTR"/>
    <property type="match status" value="1"/>
</dbReference>
<proteinExistence type="predicted"/>
<dbReference type="InterPro" id="IPR046947">
    <property type="entry name" value="LytR-like"/>
</dbReference>
<dbReference type="Proteomes" id="UP000886884">
    <property type="component" value="Unassembled WGS sequence"/>
</dbReference>
<accession>A0A9D1P7C5</accession>
<dbReference type="EMBL" id="DVOT01000124">
    <property type="protein sequence ID" value="HIV27622.1"/>
    <property type="molecule type" value="Genomic_DNA"/>
</dbReference>